<dbReference type="InterPro" id="IPR038330">
    <property type="entry name" value="TspO/MBR-related_sf"/>
</dbReference>
<evidence type="ECO:0000256" key="1">
    <source>
        <dbReference type="SAM" id="Phobius"/>
    </source>
</evidence>
<feature type="transmembrane region" description="Helical" evidence="1">
    <location>
        <begin position="137"/>
        <end position="162"/>
    </location>
</feature>
<keyword evidence="1" id="KW-0472">Membrane</keyword>
<keyword evidence="3" id="KW-1185">Reference proteome</keyword>
<dbReference type="EMBL" id="CAJVPS010001639">
    <property type="protein sequence ID" value="CAG8545857.1"/>
    <property type="molecule type" value="Genomic_DNA"/>
</dbReference>
<feature type="transmembrane region" description="Helical" evidence="1">
    <location>
        <begin position="7"/>
        <end position="26"/>
    </location>
</feature>
<comment type="caution">
    <text evidence="2">The sequence shown here is derived from an EMBL/GenBank/DDBJ whole genome shotgun (WGS) entry which is preliminary data.</text>
</comment>
<evidence type="ECO:0000313" key="3">
    <source>
        <dbReference type="Proteomes" id="UP000789508"/>
    </source>
</evidence>
<dbReference type="Proteomes" id="UP000789508">
    <property type="component" value="Unassembled WGS sequence"/>
</dbReference>
<feature type="transmembrane region" description="Helical" evidence="1">
    <location>
        <begin position="80"/>
        <end position="99"/>
    </location>
</feature>
<feature type="transmembrane region" description="Helical" evidence="1">
    <location>
        <begin position="46"/>
        <end position="68"/>
    </location>
</feature>
<name>A0A9N9AZZ5_9GLOM</name>
<keyword evidence="1" id="KW-1133">Transmembrane helix</keyword>
<feature type="transmembrane region" description="Helical" evidence="1">
    <location>
        <begin position="105"/>
        <end position="125"/>
    </location>
</feature>
<reference evidence="2" key="1">
    <citation type="submission" date="2021-06" db="EMBL/GenBank/DDBJ databases">
        <authorList>
            <person name="Kallberg Y."/>
            <person name="Tangrot J."/>
            <person name="Rosling A."/>
        </authorList>
    </citation>
    <scope>NUCLEOTIDE SEQUENCE</scope>
    <source>
        <strain evidence="2">FL130A</strain>
    </source>
</reference>
<feature type="transmembrane region" description="Helical" evidence="1">
    <location>
        <begin position="168"/>
        <end position="186"/>
    </location>
</feature>
<dbReference type="PANTHER" id="PTHR33802:SF1">
    <property type="entry name" value="XK-RELATED PROTEIN"/>
    <property type="match status" value="1"/>
</dbReference>
<keyword evidence="1" id="KW-0812">Transmembrane</keyword>
<evidence type="ECO:0000313" key="2">
    <source>
        <dbReference type="EMBL" id="CAG8545857.1"/>
    </source>
</evidence>
<feature type="transmembrane region" description="Helical" evidence="1">
    <location>
        <begin position="217"/>
        <end position="239"/>
    </location>
</feature>
<proteinExistence type="predicted"/>
<gene>
    <name evidence="2" type="ORF">ALEPTO_LOCUS5636</name>
</gene>
<sequence>MSNANPLILKISNVLGFALVLFVNFVCPQHKSDEGHDKDILIFPALWVFKIWLLIYGLLAGFVLYQFFPAAHDATVDGIKWYYVAVSLLNVSFVVVWHQGGGLDILEFVIILLLLGFLSLIYSNLNEYPSKNIFDRLFIHYPFIIYTAWVVFAAILKLWIVLPVLNTALISIVGIAVIGLIGLHFVDYHDRRDWVFSGTLVWALAGIALNHEEAEEKPILIAASLAGGLIIGGIFRVWIHQVVAWWRLRGELDERSPLLG</sequence>
<dbReference type="PANTHER" id="PTHR33802">
    <property type="entry name" value="SI:CH211-161H7.5-RELATED"/>
    <property type="match status" value="1"/>
</dbReference>
<dbReference type="Gene3D" id="1.20.1260.100">
    <property type="entry name" value="TspO/MBR protein"/>
    <property type="match status" value="1"/>
</dbReference>
<feature type="transmembrane region" description="Helical" evidence="1">
    <location>
        <begin position="193"/>
        <end position="211"/>
    </location>
</feature>
<dbReference type="OrthoDB" id="5586934at2759"/>
<accession>A0A9N9AZZ5</accession>
<protein>
    <submittedName>
        <fullName evidence="2">208_t:CDS:1</fullName>
    </submittedName>
</protein>
<dbReference type="AlphaFoldDB" id="A0A9N9AZZ5"/>
<organism evidence="2 3">
    <name type="scientific">Ambispora leptoticha</name>
    <dbReference type="NCBI Taxonomy" id="144679"/>
    <lineage>
        <taxon>Eukaryota</taxon>
        <taxon>Fungi</taxon>
        <taxon>Fungi incertae sedis</taxon>
        <taxon>Mucoromycota</taxon>
        <taxon>Glomeromycotina</taxon>
        <taxon>Glomeromycetes</taxon>
        <taxon>Archaeosporales</taxon>
        <taxon>Ambisporaceae</taxon>
        <taxon>Ambispora</taxon>
    </lineage>
</organism>